<feature type="domain" description="C2H2-type" evidence="7">
    <location>
        <begin position="218"/>
        <end position="248"/>
    </location>
</feature>
<keyword evidence="3 5" id="KW-0863">Zinc-finger</keyword>
<evidence type="ECO:0000313" key="9">
    <source>
        <dbReference type="Proteomes" id="UP000007431"/>
    </source>
</evidence>
<dbReference type="VEuPathDB" id="FungiDB:SCHCODRAFT_02620554"/>
<dbReference type="Pfam" id="PF00096">
    <property type="entry name" value="zf-C2H2"/>
    <property type="match status" value="1"/>
</dbReference>
<dbReference type="GO" id="GO:0045944">
    <property type="term" value="P:positive regulation of transcription by RNA polymerase II"/>
    <property type="evidence" value="ECO:0007669"/>
    <property type="project" value="UniProtKB-ARBA"/>
</dbReference>
<dbReference type="GO" id="GO:0000981">
    <property type="term" value="F:DNA-binding transcription factor activity, RNA polymerase II-specific"/>
    <property type="evidence" value="ECO:0007669"/>
    <property type="project" value="TreeGrafter"/>
</dbReference>
<dbReference type="PROSITE" id="PS00028">
    <property type="entry name" value="ZINC_FINGER_C2H2_1"/>
    <property type="match status" value="2"/>
</dbReference>
<evidence type="ECO:0000256" key="6">
    <source>
        <dbReference type="SAM" id="MobiDB-lite"/>
    </source>
</evidence>
<evidence type="ECO:0000256" key="3">
    <source>
        <dbReference type="ARBA" id="ARBA00022771"/>
    </source>
</evidence>
<evidence type="ECO:0000256" key="5">
    <source>
        <dbReference type="PROSITE-ProRule" id="PRU00042"/>
    </source>
</evidence>
<dbReference type="InterPro" id="IPR050329">
    <property type="entry name" value="GLI_C2H2-zinc-finger"/>
</dbReference>
<dbReference type="GO" id="GO:0005634">
    <property type="term" value="C:nucleus"/>
    <property type="evidence" value="ECO:0007669"/>
    <property type="project" value="UniProtKB-ARBA"/>
</dbReference>
<dbReference type="OrthoDB" id="3437960at2759"/>
<dbReference type="PANTHER" id="PTHR19818">
    <property type="entry name" value="ZINC FINGER PROTEIN ZIC AND GLI"/>
    <property type="match status" value="1"/>
</dbReference>
<dbReference type="InterPro" id="IPR013087">
    <property type="entry name" value="Znf_C2H2_type"/>
</dbReference>
<dbReference type="InterPro" id="IPR036236">
    <property type="entry name" value="Znf_C2H2_sf"/>
</dbReference>
<keyword evidence="4" id="KW-0862">Zinc</keyword>
<reference evidence="8 9" key="1">
    <citation type="journal article" date="2010" name="Nat. Biotechnol.">
        <title>Genome sequence of the model mushroom Schizophyllum commune.</title>
        <authorList>
            <person name="Ohm R.A."/>
            <person name="de Jong J.F."/>
            <person name="Lugones L.G."/>
            <person name="Aerts A."/>
            <person name="Kothe E."/>
            <person name="Stajich J.E."/>
            <person name="de Vries R.P."/>
            <person name="Record E."/>
            <person name="Levasseur A."/>
            <person name="Baker S.E."/>
            <person name="Bartholomew K.A."/>
            <person name="Coutinho P.M."/>
            <person name="Erdmann S."/>
            <person name="Fowler T.J."/>
            <person name="Gathman A.C."/>
            <person name="Lombard V."/>
            <person name="Henrissat B."/>
            <person name="Knabe N."/>
            <person name="Kuees U."/>
            <person name="Lilly W.W."/>
            <person name="Lindquist E."/>
            <person name="Lucas S."/>
            <person name="Magnuson J.K."/>
            <person name="Piumi F."/>
            <person name="Raudaskoski M."/>
            <person name="Salamov A."/>
            <person name="Schmutz J."/>
            <person name="Schwarze F.W.M.R."/>
            <person name="vanKuyk P.A."/>
            <person name="Horton J.S."/>
            <person name="Grigoriev I.V."/>
            <person name="Woesten H.A.B."/>
        </authorList>
    </citation>
    <scope>NUCLEOTIDE SEQUENCE [LARGE SCALE GENOMIC DNA]</scope>
    <source>
        <strain evidence="9">H4-8 / FGSC 9210</strain>
    </source>
</reference>
<dbReference type="HOGENOM" id="CLU_1116292_0_0_1"/>
<dbReference type="InParanoid" id="D8QI03"/>
<dbReference type="RefSeq" id="XP_003027922.1">
    <property type="nucleotide sequence ID" value="XM_003027876.1"/>
</dbReference>
<feature type="domain" description="C2H2-type" evidence="7">
    <location>
        <begin position="190"/>
        <end position="217"/>
    </location>
</feature>
<dbReference type="PANTHER" id="PTHR19818:SF161">
    <property type="entry name" value="C2H2-TYPE DOMAIN-CONTAINING PROTEIN"/>
    <property type="match status" value="1"/>
</dbReference>
<evidence type="ECO:0000256" key="4">
    <source>
        <dbReference type="ARBA" id="ARBA00022833"/>
    </source>
</evidence>
<dbReference type="GO" id="GO:0008270">
    <property type="term" value="F:zinc ion binding"/>
    <property type="evidence" value="ECO:0007669"/>
    <property type="project" value="UniProtKB-KW"/>
</dbReference>
<dbReference type="eggNOG" id="ENOG502T7X2">
    <property type="taxonomic scope" value="Eukaryota"/>
</dbReference>
<dbReference type="GO" id="GO:0000978">
    <property type="term" value="F:RNA polymerase II cis-regulatory region sequence-specific DNA binding"/>
    <property type="evidence" value="ECO:0007669"/>
    <property type="project" value="TreeGrafter"/>
</dbReference>
<dbReference type="OMA" id="HILEDMF"/>
<dbReference type="Gene3D" id="3.30.160.60">
    <property type="entry name" value="Classic Zinc Finger"/>
    <property type="match status" value="2"/>
</dbReference>
<dbReference type="KEGG" id="scm:SCHCO_02620554"/>
<dbReference type="PROSITE" id="PS50157">
    <property type="entry name" value="ZINC_FINGER_C2H2_2"/>
    <property type="match status" value="2"/>
</dbReference>
<organism evidence="9">
    <name type="scientific">Schizophyllum commune (strain H4-8 / FGSC 9210)</name>
    <name type="common">Split gill fungus</name>
    <dbReference type="NCBI Taxonomy" id="578458"/>
    <lineage>
        <taxon>Eukaryota</taxon>
        <taxon>Fungi</taxon>
        <taxon>Dikarya</taxon>
        <taxon>Basidiomycota</taxon>
        <taxon>Agaricomycotina</taxon>
        <taxon>Agaricomycetes</taxon>
        <taxon>Agaricomycetidae</taxon>
        <taxon>Agaricales</taxon>
        <taxon>Schizophyllaceae</taxon>
        <taxon>Schizophyllum</taxon>
    </lineage>
</organism>
<evidence type="ECO:0000259" key="7">
    <source>
        <dbReference type="PROSITE" id="PS50157"/>
    </source>
</evidence>
<keyword evidence="9" id="KW-1185">Reference proteome</keyword>
<protein>
    <recommendedName>
        <fullName evidence="7">C2H2-type domain-containing protein</fullName>
    </recommendedName>
</protein>
<dbReference type="SMART" id="SM00355">
    <property type="entry name" value="ZnF_C2H2"/>
    <property type="match status" value="2"/>
</dbReference>
<keyword evidence="2" id="KW-0677">Repeat</keyword>
<accession>D8QI03</accession>
<dbReference type="GeneID" id="9591693"/>
<evidence type="ECO:0000313" key="8">
    <source>
        <dbReference type="EMBL" id="EFI93019.1"/>
    </source>
</evidence>
<feature type="non-terminal residue" evidence="8">
    <location>
        <position position="249"/>
    </location>
</feature>
<feature type="region of interest" description="Disordered" evidence="6">
    <location>
        <begin position="149"/>
        <end position="185"/>
    </location>
</feature>
<name>D8QI03_SCHCM</name>
<dbReference type="EMBL" id="GL377312">
    <property type="protein sequence ID" value="EFI93019.1"/>
    <property type="molecule type" value="Genomic_DNA"/>
</dbReference>
<dbReference type="AlphaFoldDB" id="D8QI03"/>
<dbReference type="SUPFAM" id="SSF57667">
    <property type="entry name" value="beta-beta-alpha zinc fingers"/>
    <property type="match status" value="1"/>
</dbReference>
<sequence>MPQDTHRPGWVPSEECAPAWWQDENSQAFQGEEPIQRPFVQPHAYTHFLEYPLYQQGSTTGHAPSELSGFVADLPDDRQSVPLMNASAPAFRHPLPPASFGGSSCDLGTFPRHAPGPPTYFTPSPLAPPPPPSPAMSTASMGAYHIPPSPSDATRGLDQTIGPRRDVGSEAQAAASHQRRHPENVGESKFRCDMCGRTFTRKHNYNDHLLRHANQKQFACDTPSCASRFNTNGDLKSHIKKMHRTAETP</sequence>
<dbReference type="Proteomes" id="UP000007431">
    <property type="component" value="Unassembled WGS sequence"/>
</dbReference>
<proteinExistence type="predicted"/>
<keyword evidence="1" id="KW-0479">Metal-binding</keyword>
<evidence type="ECO:0000256" key="1">
    <source>
        <dbReference type="ARBA" id="ARBA00022723"/>
    </source>
</evidence>
<evidence type="ECO:0000256" key="2">
    <source>
        <dbReference type="ARBA" id="ARBA00022737"/>
    </source>
</evidence>
<gene>
    <name evidence="8" type="ORF">SCHCODRAFT_113495</name>
</gene>